<sequence length="371" mass="40661">MPYRAGPLVWAANIGATCVVLFLFQKILWLVVPFILALIIYYVLMPLKLQLLLRGVSHDRAAAWVSLLAFGVFLAGAVLAFPAFFGEAIAWQDSAMRYLGGGIRLLAGAMSDLEQRFGFIAQSSAREMLELQLGGFFEHFAEKYLPGLAMGIVAWSPSLMLAPFLAFFMLRDGWRFRRFLLRAVPNAYFERSLYVMDEVDRTARQYFVGLLQLTLLDTVCLAAGLWAIGISGALTLGLVTAVLAWVPYIGSIIGCLLVVLVAATDFPGQPGVAYAAIALFLFVRLLDDFVFMPLTVGKSLKMHPLLTVLMIFVGGAVAGVPGLMLVLPVLGVIMVIGETLGLLLTDTRLRARHVHAKALAERQLTHDLRLD</sequence>
<dbReference type="STRING" id="418702.BJN45_06010"/>
<feature type="transmembrane region" description="Helical" evidence="8">
    <location>
        <begin position="206"/>
        <end position="228"/>
    </location>
</feature>
<evidence type="ECO:0000313" key="9">
    <source>
        <dbReference type="EMBL" id="OMG55249.1"/>
    </source>
</evidence>
<dbReference type="EMBL" id="MTHD01000002">
    <property type="protein sequence ID" value="OMG55249.1"/>
    <property type="molecule type" value="Genomic_DNA"/>
</dbReference>
<proteinExistence type="inferred from homology"/>
<dbReference type="OrthoDB" id="9791848at2"/>
<feature type="transmembrane region" description="Helical" evidence="8">
    <location>
        <begin position="311"/>
        <end position="344"/>
    </location>
</feature>
<evidence type="ECO:0000256" key="4">
    <source>
        <dbReference type="ARBA" id="ARBA00022475"/>
    </source>
</evidence>
<organism evidence="9 10">
    <name type="scientific">Azonexus hydrophilus</name>
    <dbReference type="NCBI Taxonomy" id="418702"/>
    <lineage>
        <taxon>Bacteria</taxon>
        <taxon>Pseudomonadati</taxon>
        <taxon>Pseudomonadota</taxon>
        <taxon>Betaproteobacteria</taxon>
        <taxon>Rhodocyclales</taxon>
        <taxon>Azonexaceae</taxon>
        <taxon>Azonexus</taxon>
    </lineage>
</organism>
<evidence type="ECO:0000256" key="7">
    <source>
        <dbReference type="ARBA" id="ARBA00023136"/>
    </source>
</evidence>
<evidence type="ECO:0000256" key="8">
    <source>
        <dbReference type="SAM" id="Phobius"/>
    </source>
</evidence>
<comment type="similarity">
    <text evidence="2">Belongs to the autoinducer-2 exporter (AI-2E) (TC 2.A.86) family.</text>
</comment>
<name>A0A1R1I9I2_9RHOO</name>
<dbReference type="AlphaFoldDB" id="A0A1R1I9I2"/>
<accession>A0A1R1I9I2</accession>
<feature type="transmembrane region" description="Helical" evidence="8">
    <location>
        <begin position="30"/>
        <end position="49"/>
    </location>
</feature>
<protein>
    <submittedName>
        <fullName evidence="9">AI-2E family transporter</fullName>
    </submittedName>
</protein>
<evidence type="ECO:0000256" key="1">
    <source>
        <dbReference type="ARBA" id="ARBA00004651"/>
    </source>
</evidence>
<evidence type="ECO:0000313" key="10">
    <source>
        <dbReference type="Proteomes" id="UP000187526"/>
    </source>
</evidence>
<keyword evidence="3" id="KW-0813">Transport</keyword>
<keyword evidence="7 8" id="KW-0472">Membrane</keyword>
<feature type="transmembrane region" description="Helical" evidence="8">
    <location>
        <begin position="7"/>
        <end position="24"/>
    </location>
</feature>
<feature type="transmembrane region" description="Helical" evidence="8">
    <location>
        <begin position="234"/>
        <end position="260"/>
    </location>
</feature>
<dbReference type="Pfam" id="PF01594">
    <property type="entry name" value="AI-2E_transport"/>
    <property type="match status" value="1"/>
</dbReference>
<dbReference type="PANTHER" id="PTHR21716:SF53">
    <property type="entry name" value="PERMEASE PERM-RELATED"/>
    <property type="match status" value="1"/>
</dbReference>
<evidence type="ECO:0000256" key="6">
    <source>
        <dbReference type="ARBA" id="ARBA00022989"/>
    </source>
</evidence>
<keyword evidence="6 8" id="KW-1133">Transmembrane helix</keyword>
<evidence type="ECO:0000256" key="3">
    <source>
        <dbReference type="ARBA" id="ARBA00022448"/>
    </source>
</evidence>
<feature type="transmembrane region" description="Helical" evidence="8">
    <location>
        <begin position="61"/>
        <end position="85"/>
    </location>
</feature>
<comment type="subcellular location">
    <subcellularLocation>
        <location evidence="1">Cell membrane</location>
        <topology evidence="1">Multi-pass membrane protein</topology>
    </subcellularLocation>
</comment>
<dbReference type="InterPro" id="IPR002549">
    <property type="entry name" value="AI-2E-like"/>
</dbReference>
<evidence type="ECO:0000256" key="2">
    <source>
        <dbReference type="ARBA" id="ARBA00009773"/>
    </source>
</evidence>
<reference evidence="9 10" key="1">
    <citation type="submission" date="2016-10" db="EMBL/GenBank/DDBJ databases">
        <title>Alkaliphiles isolated from bioreactors.</title>
        <authorList>
            <person name="Salah Z."/>
            <person name="Rout S.P."/>
            <person name="Humphreys P.N."/>
        </authorList>
    </citation>
    <scope>NUCLEOTIDE SEQUENCE [LARGE SCALE GENOMIC DNA]</scope>
    <source>
        <strain evidence="9 10">ZS02</strain>
    </source>
</reference>
<gene>
    <name evidence="9" type="ORF">BJN45_06010</name>
</gene>
<evidence type="ECO:0000256" key="5">
    <source>
        <dbReference type="ARBA" id="ARBA00022692"/>
    </source>
</evidence>
<dbReference type="Proteomes" id="UP000187526">
    <property type="component" value="Unassembled WGS sequence"/>
</dbReference>
<feature type="transmembrane region" description="Helical" evidence="8">
    <location>
        <begin position="272"/>
        <end position="291"/>
    </location>
</feature>
<feature type="transmembrane region" description="Helical" evidence="8">
    <location>
        <begin position="148"/>
        <end position="170"/>
    </location>
</feature>
<keyword evidence="10" id="KW-1185">Reference proteome</keyword>
<dbReference type="GO" id="GO:0005886">
    <property type="term" value="C:plasma membrane"/>
    <property type="evidence" value="ECO:0007669"/>
    <property type="project" value="UniProtKB-SubCell"/>
</dbReference>
<keyword evidence="5 8" id="KW-0812">Transmembrane</keyword>
<keyword evidence="4" id="KW-1003">Cell membrane</keyword>
<dbReference type="PANTHER" id="PTHR21716">
    <property type="entry name" value="TRANSMEMBRANE PROTEIN"/>
    <property type="match status" value="1"/>
</dbReference>
<comment type="caution">
    <text evidence="9">The sequence shown here is derived from an EMBL/GenBank/DDBJ whole genome shotgun (WGS) entry which is preliminary data.</text>
</comment>